<sequence>MVAFKMRFKTPEYPEGRDAIVIGNDITFQIGSSGHRGGLVMACGRPRWP</sequence>
<gene>
    <name evidence="1" type="ORF">APTSU1_000525800</name>
</gene>
<reference evidence="1 2" key="1">
    <citation type="submission" date="2024-08" db="EMBL/GenBank/DDBJ databases">
        <title>The draft genome of Apodemus speciosus.</title>
        <authorList>
            <person name="Nabeshima K."/>
            <person name="Suzuki S."/>
            <person name="Onuma M."/>
        </authorList>
    </citation>
    <scope>NUCLEOTIDE SEQUENCE [LARGE SCALE GENOMIC DNA]</scope>
    <source>
        <strain evidence="1">IB14-021</strain>
    </source>
</reference>
<evidence type="ECO:0000313" key="1">
    <source>
        <dbReference type="EMBL" id="GAB1290028.1"/>
    </source>
</evidence>
<dbReference type="Gene3D" id="3.90.226.10">
    <property type="entry name" value="2-enoyl-CoA Hydratase, Chain A, domain 1"/>
    <property type="match status" value="1"/>
</dbReference>
<proteinExistence type="predicted"/>
<name>A0ABQ0ESJ7_APOSI</name>
<organism evidence="1 2">
    <name type="scientific">Apodemus speciosus</name>
    <name type="common">Large Japanese field mouse</name>
    <dbReference type="NCBI Taxonomy" id="105296"/>
    <lineage>
        <taxon>Eukaryota</taxon>
        <taxon>Metazoa</taxon>
        <taxon>Chordata</taxon>
        <taxon>Craniata</taxon>
        <taxon>Vertebrata</taxon>
        <taxon>Euteleostomi</taxon>
        <taxon>Mammalia</taxon>
        <taxon>Eutheria</taxon>
        <taxon>Euarchontoglires</taxon>
        <taxon>Glires</taxon>
        <taxon>Rodentia</taxon>
        <taxon>Myomorpha</taxon>
        <taxon>Muroidea</taxon>
        <taxon>Muridae</taxon>
        <taxon>Murinae</taxon>
        <taxon>Apodemus</taxon>
    </lineage>
</organism>
<dbReference type="PANTHER" id="PTHR45728:SF1">
    <property type="entry name" value="ACETYL-COA CARBOXYLASE 2"/>
    <property type="match status" value="1"/>
</dbReference>
<dbReference type="EMBL" id="BAAFST010000005">
    <property type="protein sequence ID" value="GAB1290028.1"/>
    <property type="molecule type" value="Genomic_DNA"/>
</dbReference>
<evidence type="ECO:0000313" key="2">
    <source>
        <dbReference type="Proteomes" id="UP001623349"/>
    </source>
</evidence>
<accession>A0ABQ0ESJ7</accession>
<keyword evidence="2" id="KW-1185">Reference proteome</keyword>
<dbReference type="Proteomes" id="UP001623349">
    <property type="component" value="Unassembled WGS sequence"/>
</dbReference>
<protein>
    <submittedName>
        <fullName evidence="1">Acetyl-CoA carboxylase 2</fullName>
    </submittedName>
</protein>
<dbReference type="PANTHER" id="PTHR45728">
    <property type="entry name" value="ACETYL-COA CARBOXYLASE, ISOFORM A"/>
    <property type="match status" value="1"/>
</dbReference>
<dbReference type="SUPFAM" id="SSF52096">
    <property type="entry name" value="ClpP/crotonase"/>
    <property type="match status" value="1"/>
</dbReference>
<comment type="caution">
    <text evidence="1">The sequence shown here is derived from an EMBL/GenBank/DDBJ whole genome shotgun (WGS) entry which is preliminary data.</text>
</comment>
<dbReference type="InterPro" id="IPR049076">
    <property type="entry name" value="ACCA"/>
</dbReference>
<dbReference type="InterPro" id="IPR029045">
    <property type="entry name" value="ClpP/crotonase-like_dom_sf"/>
</dbReference>